<name>A0A238LBA6_9RHOB</name>
<dbReference type="GO" id="GO:0016788">
    <property type="term" value="F:hydrolase activity, acting on ester bonds"/>
    <property type="evidence" value="ECO:0007669"/>
    <property type="project" value="UniProtKB-ARBA"/>
</dbReference>
<dbReference type="RefSeq" id="WP_168770470.1">
    <property type="nucleotide sequence ID" value="NZ_FXZK01000001.1"/>
</dbReference>
<dbReference type="InterPro" id="IPR036514">
    <property type="entry name" value="SGNH_hydro_sf"/>
</dbReference>
<dbReference type="SUPFAM" id="SSF51120">
    <property type="entry name" value="beta-Roll"/>
    <property type="match status" value="1"/>
</dbReference>
<proteinExistence type="predicted"/>
<feature type="chain" id="PRO_5012963770" description="Calcium-binding protein" evidence="1">
    <location>
        <begin position="20"/>
        <end position="926"/>
    </location>
</feature>
<feature type="signal peptide" evidence="1">
    <location>
        <begin position="1"/>
        <end position="19"/>
    </location>
</feature>
<dbReference type="AlphaFoldDB" id="A0A238LBA6"/>
<evidence type="ECO:0000313" key="3">
    <source>
        <dbReference type="Proteomes" id="UP000201613"/>
    </source>
</evidence>
<dbReference type="Gene3D" id="3.40.50.1110">
    <property type="entry name" value="SGNH hydrolase"/>
    <property type="match status" value="1"/>
</dbReference>
<organism evidence="2 3">
    <name type="scientific">Flavimaricola marinus</name>
    <dbReference type="NCBI Taxonomy" id="1819565"/>
    <lineage>
        <taxon>Bacteria</taxon>
        <taxon>Pseudomonadati</taxon>
        <taxon>Pseudomonadota</taxon>
        <taxon>Alphaproteobacteria</taxon>
        <taxon>Rhodobacterales</taxon>
        <taxon>Paracoccaceae</taxon>
        <taxon>Flavimaricola</taxon>
    </lineage>
</organism>
<dbReference type="InterPro" id="IPR001343">
    <property type="entry name" value="Hemolysn_Ca-bd"/>
</dbReference>
<evidence type="ECO:0000313" key="2">
    <source>
        <dbReference type="EMBL" id="SMY06891.1"/>
    </source>
</evidence>
<keyword evidence="3" id="KW-1185">Reference proteome</keyword>
<protein>
    <recommendedName>
        <fullName evidence="4">Calcium-binding protein</fullName>
    </recommendedName>
</protein>
<accession>A0A238LBA6</accession>
<gene>
    <name evidence="2" type="ORF">LOM8899_01021</name>
</gene>
<dbReference type="InterPro" id="IPR011049">
    <property type="entry name" value="Serralysin-like_metalloprot_C"/>
</dbReference>
<evidence type="ECO:0000256" key="1">
    <source>
        <dbReference type="SAM" id="SignalP"/>
    </source>
</evidence>
<dbReference type="Pfam" id="PF00353">
    <property type="entry name" value="HemolysinCabind"/>
    <property type="match status" value="1"/>
</dbReference>
<dbReference type="InterPro" id="IPR018511">
    <property type="entry name" value="Hemolysin-typ_Ca-bd_CS"/>
</dbReference>
<dbReference type="Proteomes" id="UP000201613">
    <property type="component" value="Unassembled WGS sequence"/>
</dbReference>
<dbReference type="Gene3D" id="2.150.10.10">
    <property type="entry name" value="Serralysin-like metalloprotease, C-terminal"/>
    <property type="match status" value="1"/>
</dbReference>
<dbReference type="PROSITE" id="PS00330">
    <property type="entry name" value="HEMOLYSIN_CALCIUM"/>
    <property type="match status" value="1"/>
</dbReference>
<reference evidence="2 3" key="1">
    <citation type="submission" date="2017-05" db="EMBL/GenBank/DDBJ databases">
        <authorList>
            <person name="Song R."/>
            <person name="Chenine A.L."/>
            <person name="Ruprecht R.M."/>
        </authorList>
    </citation>
    <scope>NUCLEOTIDE SEQUENCE [LARGE SCALE GENOMIC DNA]</scope>
    <source>
        <strain evidence="2 3">CECT 8899</strain>
    </source>
</reference>
<evidence type="ECO:0008006" key="4">
    <source>
        <dbReference type="Google" id="ProtNLM"/>
    </source>
</evidence>
<dbReference type="EMBL" id="FXZK01000001">
    <property type="protein sequence ID" value="SMY06891.1"/>
    <property type="molecule type" value="Genomic_DNA"/>
</dbReference>
<dbReference type="GO" id="GO:0005509">
    <property type="term" value="F:calcium ion binding"/>
    <property type="evidence" value="ECO:0007669"/>
    <property type="project" value="InterPro"/>
</dbReference>
<keyword evidence="1" id="KW-0732">Signal</keyword>
<sequence>MWFRACLVVLLMLPGMASAQKDLRVFVFGNSLIHHLTESDETAMPHWLALMARAGGHGLQLDGRWGFLRNFARDLPPEPNWSFAEVERTGLSDRVGFRRVGFDTIIINPANFIQGDPPDAPYNGDNPNDDTPLAATLRLLDWTENQADGARFYIYEGWAFMGSITRYPPSNRGYRRYQAHNAGEYHVWYEGYVADLQAARPDLSVTLIPVASVLAEILTGVLADLDPEEVYSDDAPHGTANTYFLAGLVTYSALFAEPAPLDMPLPDTLSPLIRERYPQIVADIWAALGGAVIPDEAQLIVPETGLADPSLALGLSGIADWSTQVPFIDQMKSARPWVGHEPGQWGAWDIARLEAGGYLGPDGWPLALPDGVEALEAFVLTDQPAEFTSIAGRYIVRWRGEGDFEVGGIARDIERIGSHELAFSYVPGDGLVSMRINATDPGDPIRDIVVIREDHLPLYEVGATFNPDWIARIRDARMVRFMDWMFTNGSTQETWAGRPKPGDFSYHWRGAPVEVMVELANQIGADPWFTLPHRADDAYVRAFAGYVHTHLDPRLHVYAEWSNEVWNFIFPQGVWAREQAEARWGNAAEQDGWMQFAGLRAAEVAQIWAQEYGADRDRLVRVVSTHTGWPGLEEALLTAPLAQAEGLPAPVESFDAYAVTGYFGFEMGEEANAGRLRAWLANGTAIENTVKALYDGSLGQLIDEVWPYHAEVAERYGLELLMYEGGTHVTGHGAHVDDPDLTAFYTAFNYSPEIAAIYADLLTAWRSLGGQAFNAFVDVAAPSRWGSWGALRHLDDMNPRWQTLMAFNSLPLEANRDPTAFLHGVLRQGSEAADQIEGTPQSDILIGGPGDDLLLARGGADRIHGGEGVDRAVLPGADADYSLAWDGAALVLFGPLGNVRLVAVEELQFETDPATVLSLDLPEPQL</sequence>